<feature type="compositionally biased region" description="Acidic residues" evidence="22">
    <location>
        <begin position="703"/>
        <end position="718"/>
    </location>
</feature>
<evidence type="ECO:0000256" key="18">
    <source>
        <dbReference type="ARBA" id="ARBA00023242"/>
    </source>
</evidence>
<dbReference type="InterPro" id="IPR019787">
    <property type="entry name" value="Znf_PHD-finger"/>
</dbReference>
<reference evidence="24 25" key="1">
    <citation type="submission" date="2015-04" db="EMBL/GenBank/DDBJ databases">
        <title>Genome sequence of Ceratocystis platani, a major pathogen of plane trees.</title>
        <authorList>
            <person name="Belbahri L."/>
        </authorList>
    </citation>
    <scope>NUCLEOTIDE SEQUENCE [LARGE SCALE GENOMIC DNA]</scope>
    <source>
        <strain evidence="24 25">CFO</strain>
    </source>
</reference>
<accession>A0A0F8AZ02</accession>
<keyword evidence="12" id="KW-0862">Zinc</keyword>
<dbReference type="PRINTS" id="PR00926">
    <property type="entry name" value="MITOCARRIER"/>
</dbReference>
<dbReference type="GO" id="GO:0005664">
    <property type="term" value="C:nuclear origin of replication recognition complex"/>
    <property type="evidence" value="ECO:0007669"/>
    <property type="project" value="TreeGrafter"/>
</dbReference>
<feature type="region of interest" description="Disordered" evidence="22">
    <location>
        <begin position="647"/>
        <end position="741"/>
    </location>
</feature>
<dbReference type="GO" id="GO:0006270">
    <property type="term" value="P:DNA replication initiation"/>
    <property type="evidence" value="ECO:0007669"/>
    <property type="project" value="TreeGrafter"/>
</dbReference>
<name>A0A0F8AZ02_CERFI</name>
<dbReference type="Gene3D" id="3.40.50.300">
    <property type="entry name" value="P-loop containing nucleotide triphosphate hydrolases"/>
    <property type="match status" value="1"/>
</dbReference>
<dbReference type="InterPro" id="IPR012678">
    <property type="entry name" value="Ribosomal_uL23/eL15/eS24_sf"/>
</dbReference>
<evidence type="ECO:0000256" key="8">
    <source>
        <dbReference type="ARBA" id="ARBA00022723"/>
    </source>
</evidence>
<dbReference type="InterPro" id="IPR018108">
    <property type="entry name" value="MCP_transmembrane"/>
</dbReference>
<keyword evidence="18" id="KW-0539">Nucleus</keyword>
<evidence type="ECO:0000256" key="3">
    <source>
        <dbReference type="ARBA" id="ARBA00005334"/>
    </source>
</evidence>
<evidence type="ECO:0000256" key="9">
    <source>
        <dbReference type="ARBA" id="ARBA00022737"/>
    </source>
</evidence>
<dbReference type="InterPro" id="IPR002067">
    <property type="entry name" value="MCP"/>
</dbReference>
<keyword evidence="11" id="KW-0999">Mitochondrion inner membrane</keyword>
<comment type="subcellular location">
    <subcellularLocation>
        <location evidence="2">Mitochondrion inner membrane</location>
        <topology evidence="2">Multi-pass membrane protein</topology>
    </subcellularLocation>
    <subcellularLocation>
        <location evidence="1">Nucleus</location>
    </subcellularLocation>
</comment>
<evidence type="ECO:0000256" key="7">
    <source>
        <dbReference type="ARBA" id="ARBA00022705"/>
    </source>
</evidence>
<dbReference type="GO" id="GO:0008270">
    <property type="term" value="F:zinc ion binding"/>
    <property type="evidence" value="ECO:0007669"/>
    <property type="project" value="UniProtKB-KW"/>
</dbReference>
<dbReference type="OrthoDB" id="343623at2759"/>
<dbReference type="InterPro" id="IPR027417">
    <property type="entry name" value="P-loop_NTPase"/>
</dbReference>
<dbReference type="PROSITE" id="PS01359">
    <property type="entry name" value="ZF_PHD_1"/>
    <property type="match status" value="1"/>
</dbReference>
<dbReference type="SUPFAM" id="SSF54189">
    <property type="entry name" value="Ribosomal proteins S24e, L23 and L15e"/>
    <property type="match status" value="1"/>
</dbReference>
<dbReference type="Gene3D" id="3.30.70.330">
    <property type="match status" value="1"/>
</dbReference>
<dbReference type="GO" id="GO:0005840">
    <property type="term" value="C:ribosome"/>
    <property type="evidence" value="ECO:0007669"/>
    <property type="project" value="UniProtKB-KW"/>
</dbReference>
<dbReference type="GO" id="GO:1990904">
    <property type="term" value="C:ribonucleoprotein complex"/>
    <property type="evidence" value="ECO:0007669"/>
    <property type="project" value="UniProtKB-KW"/>
</dbReference>
<feature type="region of interest" description="Disordered" evidence="22">
    <location>
        <begin position="604"/>
        <end position="625"/>
    </location>
</feature>
<evidence type="ECO:0000256" key="1">
    <source>
        <dbReference type="ARBA" id="ARBA00004123"/>
    </source>
</evidence>
<dbReference type="InterPro" id="IPR023395">
    <property type="entry name" value="MCP_dom_sf"/>
</dbReference>
<feature type="compositionally biased region" description="Basic and acidic residues" evidence="22">
    <location>
        <begin position="676"/>
        <end position="688"/>
    </location>
</feature>
<keyword evidence="17 21" id="KW-0472">Membrane</keyword>
<dbReference type="GO" id="GO:0003688">
    <property type="term" value="F:DNA replication origin binding"/>
    <property type="evidence" value="ECO:0007669"/>
    <property type="project" value="TreeGrafter"/>
</dbReference>
<dbReference type="Pfam" id="PF13191">
    <property type="entry name" value="AAA_16"/>
    <property type="match status" value="1"/>
</dbReference>
<evidence type="ECO:0000256" key="15">
    <source>
        <dbReference type="ARBA" id="ARBA00023125"/>
    </source>
</evidence>
<gene>
    <name evidence="24" type="primary">orc4</name>
    <name evidence="24" type="ORF">CFO_g4000</name>
</gene>
<dbReference type="Gene3D" id="1.50.40.10">
    <property type="entry name" value="Mitochondrial carrier domain"/>
    <property type="match status" value="1"/>
</dbReference>
<keyword evidence="19" id="KW-0687">Ribonucleoprotein</keyword>
<keyword evidence="6 21" id="KW-0812">Transmembrane</keyword>
<dbReference type="PROSITE" id="PS50920">
    <property type="entry name" value="SOLCAR"/>
    <property type="match status" value="2"/>
</dbReference>
<dbReference type="GO" id="GO:0003735">
    <property type="term" value="F:structural constituent of ribosome"/>
    <property type="evidence" value="ECO:0007669"/>
    <property type="project" value="InterPro"/>
</dbReference>
<keyword evidence="5" id="KW-0813">Transport</keyword>
<feature type="compositionally biased region" description="Low complexity" evidence="22">
    <location>
        <begin position="545"/>
        <end position="557"/>
    </location>
</feature>
<evidence type="ECO:0000259" key="23">
    <source>
        <dbReference type="PROSITE" id="PS50016"/>
    </source>
</evidence>
<sequence>MIHRPNQAPNFATFKVPLRFTKFDLRDYLWNLYNVEVTKVRSFVAPGPVVNTLTENSQQRVRIHRGQSEKYMTVELAQPFAWPSLPGDLEPWNHRLWEARKAYSEEITKQHMVTARNETIAPSKVKPSGDRRLLAKQAAALLKGDAKWSNGEILDEKWETVLKAAEQDVPLEKVDEQSPVASEVTEVKVFTAYSAADRNLDFSFNSGHHNGSSLAETTKQAQHRLCMEVGSRRRYGGLRSIKFLAYEQIRAVIITSPEKETHLRRLVSGSLAGVTSVFFTYPLELIRVRLAFETKRDGRYTLRTICRQIYGESMAGVGTASSAIFKSGIANFYRGFAPTLIGMLPYAGVSFLTHDTMGDILRSTPLAPYTTLPRPSNAPPENKPPLRSWAELLSGGISGMVSQTSAYPLEVIRRRMQVGGAVGDGHRSSISETVAVILKERGFKGFFVGLTIGYVKVVPMVAVSFYTYERFGIATKTVPCEQAISYNTALQAKAPLSNANPLDGQQLVLSPSKPPPAAKRRGRPPKPKAALQPQPQLQPWPVLQPPQQSVVPLPQIPHHGALPLHLDQQRQMQQQHQQQQQQPSSFSNELQFVNISPQKYMAPASPIKSPLKSPLKGILTPSRHRGPLAERTRKNVVFDMGGGNKTPGEVVFEDLPGTNSGKRGKPQTPMALPRAAGDDRTPLSEKLRAAAKQAAQKKMAAEAETEPLPAEEEQDEEEPRPPTTLRGHDLEGASPEEIDEDEEKCQICGQHDSEAPNEILFCDVCDLGYHQQCHGVSTIPDGDWLCLNCAQEDVTKTPSTKRYAKFTGLDVLVSEEPEATIQEPKFEVPPIPNFEHHLRCFQRVLVDRCTGRRRIKLIGHEEPWEKTHQLIEQTVAAGEGNSMLVIGARGSGKTTMVESIVDEMHEQHTDKFHVVRLNGFVHTDDKLALKEIWRQLGVEMEVDEAVMKRTSYSDTLASLLALLSHPTEISGPEAEGVTSKSVIFVIDEFDMFAYHPRQTLLYNLFDIAQSRKAPIGVIGCTTRLDVVEMLEKRVKSRFSHRYVYMTPARSLPAFWDVCRQGLVVDEDDAVKEGLDPASNGFAAFQSFWTDMVGQLHEQPEFQKFLKHHFYTAKSVPAFLATCILPLSLMQPATLPLRIPTTAVSTSSSNYTITPNAVVGSVSLSAPPSKAHILESLSDLDLSLLIAAARLDIVAHTDTVNFAMAYDEYTALVSKQRVQAGMLALGGGARVWGRGVAGIAWERLQSGAGRFKGAMWRIKDKDKLGLY</sequence>
<evidence type="ECO:0000256" key="5">
    <source>
        <dbReference type="ARBA" id="ARBA00022448"/>
    </source>
</evidence>
<keyword evidence="8" id="KW-0479">Metal-binding</keyword>
<proteinExistence type="inferred from homology"/>
<keyword evidence="16" id="KW-0496">Mitochondrion</keyword>
<dbReference type="SUPFAM" id="SSF52540">
    <property type="entry name" value="P-loop containing nucleoside triphosphate hydrolases"/>
    <property type="match status" value="1"/>
</dbReference>
<dbReference type="InterPro" id="IPR012677">
    <property type="entry name" value="Nucleotide-bd_a/b_plait_sf"/>
</dbReference>
<evidence type="ECO:0000256" key="16">
    <source>
        <dbReference type="ARBA" id="ARBA00023128"/>
    </source>
</evidence>
<evidence type="ECO:0000256" key="6">
    <source>
        <dbReference type="ARBA" id="ARBA00022692"/>
    </source>
</evidence>
<dbReference type="Pfam" id="PF14629">
    <property type="entry name" value="ORC4_C"/>
    <property type="match status" value="1"/>
</dbReference>
<dbReference type="InterPro" id="IPR032705">
    <property type="entry name" value="ORC4_C"/>
</dbReference>
<dbReference type="Pfam" id="PF00276">
    <property type="entry name" value="Ribosomal_L23"/>
    <property type="match status" value="1"/>
</dbReference>
<keyword evidence="7" id="KW-0235">DNA replication</keyword>
<keyword evidence="9" id="KW-0677">Repeat</keyword>
<feature type="repeat" description="Solcar" evidence="21">
    <location>
        <begin position="260"/>
        <end position="360"/>
    </location>
</feature>
<dbReference type="GO" id="GO:0006412">
    <property type="term" value="P:translation"/>
    <property type="evidence" value="ECO:0007669"/>
    <property type="project" value="InterPro"/>
</dbReference>
<dbReference type="PROSITE" id="PS50016">
    <property type="entry name" value="ZF_PHD_2"/>
    <property type="match status" value="1"/>
</dbReference>
<keyword evidence="13" id="KW-0689">Ribosomal protein</keyword>
<feature type="domain" description="PHD-type" evidence="23">
    <location>
        <begin position="742"/>
        <end position="792"/>
    </location>
</feature>
<evidence type="ECO:0000256" key="14">
    <source>
        <dbReference type="ARBA" id="ARBA00022989"/>
    </source>
</evidence>
<dbReference type="Pfam" id="PF00153">
    <property type="entry name" value="Mito_carr"/>
    <property type="match status" value="2"/>
</dbReference>
<dbReference type="SUPFAM" id="SSF57903">
    <property type="entry name" value="FYVE/PHD zinc finger"/>
    <property type="match status" value="1"/>
</dbReference>
<feature type="region of interest" description="Disordered" evidence="22">
    <location>
        <begin position="501"/>
        <end position="587"/>
    </location>
</feature>
<organism evidence="24 25">
    <name type="scientific">Ceratocystis fimbriata f. sp. platani</name>
    <dbReference type="NCBI Taxonomy" id="88771"/>
    <lineage>
        <taxon>Eukaryota</taxon>
        <taxon>Fungi</taxon>
        <taxon>Dikarya</taxon>
        <taxon>Ascomycota</taxon>
        <taxon>Pezizomycotina</taxon>
        <taxon>Sordariomycetes</taxon>
        <taxon>Hypocreomycetidae</taxon>
        <taxon>Microascales</taxon>
        <taxon>Ceratocystidaceae</taxon>
        <taxon>Ceratocystis</taxon>
    </lineage>
</organism>
<keyword evidence="14" id="KW-1133">Transmembrane helix</keyword>
<evidence type="ECO:0000313" key="24">
    <source>
        <dbReference type="EMBL" id="KKF93646.1"/>
    </source>
</evidence>
<comment type="caution">
    <text evidence="24">The sequence shown here is derived from an EMBL/GenBank/DDBJ whole genome shotgun (WGS) entry which is preliminary data.</text>
</comment>
<evidence type="ECO:0000256" key="20">
    <source>
        <dbReference type="PROSITE-ProRule" id="PRU00146"/>
    </source>
</evidence>
<dbReference type="GO" id="GO:0055085">
    <property type="term" value="P:transmembrane transport"/>
    <property type="evidence" value="ECO:0007669"/>
    <property type="project" value="InterPro"/>
</dbReference>
<dbReference type="GO" id="GO:0005743">
    <property type="term" value="C:mitochondrial inner membrane"/>
    <property type="evidence" value="ECO:0007669"/>
    <property type="project" value="UniProtKB-SubCell"/>
</dbReference>
<evidence type="ECO:0000256" key="11">
    <source>
        <dbReference type="ARBA" id="ARBA00022792"/>
    </source>
</evidence>
<comment type="similarity">
    <text evidence="3">Belongs to the ORC4 family.</text>
</comment>
<evidence type="ECO:0000256" key="13">
    <source>
        <dbReference type="ARBA" id="ARBA00022980"/>
    </source>
</evidence>
<keyword evidence="25" id="KW-1185">Reference proteome</keyword>
<dbReference type="AlphaFoldDB" id="A0A0F8AZ02"/>
<dbReference type="InterPro" id="IPR041664">
    <property type="entry name" value="AAA_16"/>
</dbReference>
<dbReference type="InterPro" id="IPR013025">
    <property type="entry name" value="Ribosomal_uL23-like"/>
</dbReference>
<dbReference type="InterPro" id="IPR013083">
    <property type="entry name" value="Znf_RING/FYVE/PHD"/>
</dbReference>
<dbReference type="FunFam" id="3.40.50.300:FF:001597">
    <property type="entry name" value="Origin recognition complex subunit Orc4"/>
    <property type="match status" value="1"/>
</dbReference>
<dbReference type="PANTHER" id="PTHR12087">
    <property type="entry name" value="ORIGIN RECOGNITION COMPLEX SUBUNIT 4"/>
    <property type="match status" value="1"/>
</dbReference>
<evidence type="ECO:0000256" key="17">
    <source>
        <dbReference type="ARBA" id="ARBA00023136"/>
    </source>
</evidence>
<evidence type="ECO:0000256" key="12">
    <source>
        <dbReference type="ARBA" id="ARBA00022833"/>
    </source>
</evidence>
<evidence type="ECO:0000313" key="25">
    <source>
        <dbReference type="Proteomes" id="UP000034841"/>
    </source>
</evidence>
<dbReference type="Gene3D" id="3.30.40.10">
    <property type="entry name" value="Zinc/RING finger domain, C3HC4 (zinc finger)"/>
    <property type="match status" value="1"/>
</dbReference>
<dbReference type="EMBL" id="LBBL01000220">
    <property type="protein sequence ID" value="KKF93646.1"/>
    <property type="molecule type" value="Genomic_DNA"/>
</dbReference>
<feature type="repeat" description="Solcar" evidence="21">
    <location>
        <begin position="386"/>
        <end position="474"/>
    </location>
</feature>
<dbReference type="PANTHER" id="PTHR12087:SF0">
    <property type="entry name" value="ORIGIN RECOGNITION COMPLEX SUBUNIT 4"/>
    <property type="match status" value="1"/>
</dbReference>
<evidence type="ECO:0000256" key="22">
    <source>
        <dbReference type="SAM" id="MobiDB-lite"/>
    </source>
</evidence>
<evidence type="ECO:0000256" key="21">
    <source>
        <dbReference type="PROSITE-ProRule" id="PRU00282"/>
    </source>
</evidence>
<dbReference type="Pfam" id="PF00628">
    <property type="entry name" value="PHD"/>
    <property type="match status" value="1"/>
</dbReference>
<dbReference type="InterPro" id="IPR016527">
    <property type="entry name" value="ORC4"/>
</dbReference>
<dbReference type="SUPFAM" id="SSF103506">
    <property type="entry name" value="Mitochondrial carrier"/>
    <property type="match status" value="1"/>
</dbReference>
<keyword evidence="15" id="KW-0238">DNA-binding</keyword>
<dbReference type="InterPro" id="IPR001965">
    <property type="entry name" value="Znf_PHD"/>
</dbReference>
<dbReference type="InterPro" id="IPR011011">
    <property type="entry name" value="Znf_FYVE_PHD"/>
</dbReference>
<dbReference type="Proteomes" id="UP000034841">
    <property type="component" value="Unassembled WGS sequence"/>
</dbReference>
<protein>
    <submittedName>
        <fullName evidence="24">Origin recognition complex subunit 4</fullName>
    </submittedName>
</protein>
<keyword evidence="10 20" id="KW-0863">Zinc-finger</keyword>
<comment type="similarity">
    <text evidence="4">Belongs to the universal ribosomal protein uL23 family.</text>
</comment>
<dbReference type="SMART" id="SM00249">
    <property type="entry name" value="PHD"/>
    <property type="match status" value="1"/>
</dbReference>
<feature type="compositionally biased region" description="Low complexity" evidence="22">
    <location>
        <begin position="569"/>
        <end position="582"/>
    </location>
</feature>
<evidence type="ECO:0000256" key="2">
    <source>
        <dbReference type="ARBA" id="ARBA00004448"/>
    </source>
</evidence>
<evidence type="ECO:0000256" key="10">
    <source>
        <dbReference type="ARBA" id="ARBA00022771"/>
    </source>
</evidence>
<evidence type="ECO:0000256" key="4">
    <source>
        <dbReference type="ARBA" id="ARBA00006700"/>
    </source>
</evidence>
<evidence type="ECO:0000256" key="19">
    <source>
        <dbReference type="ARBA" id="ARBA00023274"/>
    </source>
</evidence>
<dbReference type="CDD" id="cd15492">
    <property type="entry name" value="PHD_BRPF_JADE_like"/>
    <property type="match status" value="1"/>
</dbReference>
<dbReference type="InterPro" id="IPR019786">
    <property type="entry name" value="Zinc_finger_PHD-type_CS"/>
</dbReference>